<dbReference type="Gene3D" id="2.60.40.2310">
    <property type="match status" value="1"/>
</dbReference>
<dbReference type="Gene3D" id="3.50.30.30">
    <property type="match status" value="1"/>
</dbReference>
<evidence type="ECO:0000256" key="3">
    <source>
        <dbReference type="ARBA" id="ARBA00011073"/>
    </source>
</evidence>
<dbReference type="AlphaFoldDB" id="A0A385JHS4"/>
<keyword evidence="10" id="KW-0325">Glycoprotein</keyword>
<sequence>MLALFLESFLSIKIEDSMAVHTKNIESYIVYMGESSFSPLSSTGESSSELDVQHMTKSHFDLLGSCLESKENVQDVMIYSYTKCINGFAANLNEAQVAAMKGNPGVISVFENKERMLHTTHSWEFMGFEANGAPTLSSLQKKANFGEGVIIANLDTGKVLSLKLQGKNLNSVHIGSLPIVILSYIFWLRTITIGVWPESKSFNDEGMGPVPSRWKGTCQAGGGFKCNKKLIGARYFNKGFASASPTPIPTEWNTARDTEGHGSHTLSTAGGSFVPGASIFGYGNGTAKGGSPKAHVAAYKVCWPSDNGGCFDADILAAFDAAIGDGVDVISMSLGPHQAVEFLQDGMAIGSFNAIKKGIPVVASAGNSGPVAGSVAHGAPWLFTIGASTLDREFSATVTLGNKKFFKGSSVASKGLPAGKFYPLINAAEARLPTAPAADAQLCQNGTLDPKKVAGKIIVCLRGINSRVVKGHEAELAGAVGMILANDEESGSEILSDPHMLPAAHLTFTDGQAVMNYIKSTKNPTASISPVHTDLGVVPNPVMAAFSSRGPSLIEPAILKPDVTAPGVDVIAAYTEALGPSELPFDKRRTPYITMSGTSMSCPHVSGIVGLLRAIHPDWSPAALKSAIMTTAKTISNSKKRILDADGQPATPFAYGAGHVNPNRAADPGLVYDTNEIDYLNFLCAHGYNSTFIIEFSGVPYKCPENASLAEFNYPSITVPDLNGPVTVTRRVKNVGAPGTYTVKAKAPPEVSVVVEPSSLEFKKAGEEKIFKVTFKPVVNGMPKDYTFGHLTWSDSNGHHVKSPLVVKHA</sequence>
<dbReference type="InterPro" id="IPR034197">
    <property type="entry name" value="Peptidases_S8_3"/>
</dbReference>
<comment type="subcellular location">
    <subcellularLocation>
        <location evidence="2">Secreted</location>
        <location evidence="2">Extracellular space</location>
        <location evidence="2">Apoplast</location>
    </subcellularLocation>
</comment>
<feature type="domain" description="Inhibitor I9" evidence="15">
    <location>
        <begin position="27"/>
        <end position="118"/>
    </location>
</feature>
<dbReference type="GO" id="GO:0004252">
    <property type="term" value="F:serine-type endopeptidase activity"/>
    <property type="evidence" value="ECO:0007669"/>
    <property type="project" value="UniProtKB-UniRule"/>
</dbReference>
<evidence type="ECO:0000259" key="14">
    <source>
        <dbReference type="Pfam" id="PF02225"/>
    </source>
</evidence>
<keyword evidence="8 12" id="KW-0378">Hydrolase</keyword>
<keyword evidence="7" id="KW-0732">Signal</keyword>
<dbReference type="GO" id="GO:0006508">
    <property type="term" value="P:proteolysis"/>
    <property type="evidence" value="ECO:0007669"/>
    <property type="project" value="UniProtKB-KW"/>
</dbReference>
<dbReference type="FunFam" id="3.30.70.80:FF:000002">
    <property type="entry name" value="Subtilisin-like protease SBT5.3"/>
    <property type="match status" value="1"/>
</dbReference>
<dbReference type="GO" id="GO:0009609">
    <property type="term" value="P:response to symbiotic bacterium"/>
    <property type="evidence" value="ECO:0007669"/>
    <property type="project" value="UniProtKB-ARBA"/>
</dbReference>
<dbReference type="GO" id="GO:0009610">
    <property type="term" value="P:response to symbiotic fungus"/>
    <property type="evidence" value="ECO:0007669"/>
    <property type="project" value="UniProtKB-ARBA"/>
</dbReference>
<evidence type="ECO:0000256" key="8">
    <source>
        <dbReference type="ARBA" id="ARBA00022801"/>
    </source>
</evidence>
<dbReference type="InterPro" id="IPR010259">
    <property type="entry name" value="S8pro/Inhibitor_I9"/>
</dbReference>
<dbReference type="Pfam" id="PF02225">
    <property type="entry name" value="PA"/>
    <property type="match status" value="1"/>
</dbReference>
<dbReference type="InterPro" id="IPR036852">
    <property type="entry name" value="Peptidase_S8/S53_dom_sf"/>
</dbReference>
<comment type="function">
    <text evidence="1">Required for arbuscular mycorrhiza (AM) development during AM symbiosis with AM fungi (e.g. Glomeromycota intraradices).</text>
</comment>
<organism evidence="17">
    <name type="scientific">Populus tomentosa</name>
    <name type="common">Chinese white poplar</name>
    <dbReference type="NCBI Taxonomy" id="118781"/>
    <lineage>
        <taxon>Eukaryota</taxon>
        <taxon>Viridiplantae</taxon>
        <taxon>Streptophyta</taxon>
        <taxon>Embryophyta</taxon>
        <taxon>Tracheophyta</taxon>
        <taxon>Spermatophyta</taxon>
        <taxon>Magnoliopsida</taxon>
        <taxon>eudicotyledons</taxon>
        <taxon>Gunneridae</taxon>
        <taxon>Pentapetalae</taxon>
        <taxon>rosids</taxon>
        <taxon>fabids</taxon>
        <taxon>Malpighiales</taxon>
        <taxon>Salicaceae</taxon>
        <taxon>Saliceae</taxon>
        <taxon>Populus</taxon>
    </lineage>
</organism>
<evidence type="ECO:0000259" key="16">
    <source>
        <dbReference type="Pfam" id="PF17766"/>
    </source>
</evidence>
<dbReference type="SUPFAM" id="SSF52743">
    <property type="entry name" value="Subtilisin-like"/>
    <property type="match status" value="1"/>
</dbReference>
<feature type="active site" description="Charge relay system" evidence="11 12">
    <location>
        <position position="155"/>
    </location>
</feature>
<dbReference type="InterPro" id="IPR000209">
    <property type="entry name" value="Peptidase_S8/S53_dom"/>
</dbReference>
<keyword evidence="9 12" id="KW-0720">Serine protease</keyword>
<feature type="domain" description="PA" evidence="14">
    <location>
        <begin position="439"/>
        <end position="513"/>
    </location>
</feature>
<evidence type="ECO:0000256" key="2">
    <source>
        <dbReference type="ARBA" id="ARBA00004271"/>
    </source>
</evidence>
<protein>
    <submittedName>
        <fullName evidence="17">Subtilase family protein</fullName>
    </submittedName>
</protein>
<evidence type="ECO:0000256" key="10">
    <source>
        <dbReference type="ARBA" id="ARBA00023180"/>
    </source>
</evidence>
<dbReference type="SUPFAM" id="SSF52025">
    <property type="entry name" value="PA domain"/>
    <property type="match status" value="1"/>
</dbReference>
<comment type="similarity">
    <text evidence="3 12">Belongs to the peptidase S8 family.</text>
</comment>
<feature type="active site" description="Charge relay system" evidence="11 12">
    <location>
        <position position="261"/>
    </location>
</feature>
<dbReference type="InterPro" id="IPR045051">
    <property type="entry name" value="SBT"/>
</dbReference>
<dbReference type="InterPro" id="IPR003137">
    <property type="entry name" value="PA_domain"/>
</dbReference>
<dbReference type="PROSITE" id="PS51892">
    <property type="entry name" value="SUBTILASE"/>
    <property type="match status" value="1"/>
</dbReference>
<evidence type="ECO:0000256" key="11">
    <source>
        <dbReference type="PIRSR" id="PIRSR615500-1"/>
    </source>
</evidence>
<dbReference type="EMBL" id="MF463325">
    <property type="protein sequence ID" value="AXY97582.1"/>
    <property type="molecule type" value="mRNA"/>
</dbReference>
<evidence type="ECO:0000259" key="13">
    <source>
        <dbReference type="Pfam" id="PF00082"/>
    </source>
</evidence>
<proteinExistence type="evidence at transcript level"/>
<dbReference type="InterPro" id="IPR023828">
    <property type="entry name" value="Peptidase_S8_Ser-AS"/>
</dbReference>
<dbReference type="CDD" id="cd04852">
    <property type="entry name" value="Peptidases_S8_3"/>
    <property type="match status" value="1"/>
</dbReference>
<evidence type="ECO:0000256" key="9">
    <source>
        <dbReference type="ARBA" id="ARBA00022825"/>
    </source>
</evidence>
<dbReference type="Gene3D" id="3.30.70.80">
    <property type="entry name" value="Peptidase S8 propeptide/proteinase inhibitor I9"/>
    <property type="match status" value="1"/>
</dbReference>
<dbReference type="GO" id="GO:0048046">
    <property type="term" value="C:apoplast"/>
    <property type="evidence" value="ECO:0007669"/>
    <property type="project" value="UniProtKB-SubCell"/>
</dbReference>
<keyword evidence="5" id="KW-0964">Secreted</keyword>
<keyword evidence="4" id="KW-0052">Apoplast</keyword>
<dbReference type="Gene3D" id="3.40.50.200">
    <property type="entry name" value="Peptidase S8/S53 domain"/>
    <property type="match status" value="1"/>
</dbReference>
<dbReference type="Pfam" id="PF05922">
    <property type="entry name" value="Inhibitor_I9"/>
    <property type="match status" value="1"/>
</dbReference>
<dbReference type="FunFam" id="3.40.50.200:FF:000006">
    <property type="entry name" value="Subtilisin-like protease SBT1.5"/>
    <property type="match status" value="1"/>
</dbReference>
<evidence type="ECO:0000256" key="5">
    <source>
        <dbReference type="ARBA" id="ARBA00022525"/>
    </source>
</evidence>
<dbReference type="InterPro" id="IPR015500">
    <property type="entry name" value="Peptidase_S8_subtilisin-rel"/>
</dbReference>
<name>A0A385JHS4_POPTO</name>
<dbReference type="Pfam" id="PF00082">
    <property type="entry name" value="Peptidase_S8"/>
    <property type="match status" value="1"/>
</dbReference>
<gene>
    <name evidence="17" type="primary">SBT5.4-1</name>
    <name evidence="17" type="ORF">Potri.001G469000</name>
</gene>
<evidence type="ECO:0000256" key="7">
    <source>
        <dbReference type="ARBA" id="ARBA00022729"/>
    </source>
</evidence>
<keyword evidence="6 12" id="KW-0645">Protease</keyword>
<dbReference type="PANTHER" id="PTHR10795">
    <property type="entry name" value="PROPROTEIN CONVERTASE SUBTILISIN/KEXIN"/>
    <property type="match status" value="1"/>
</dbReference>
<evidence type="ECO:0000259" key="15">
    <source>
        <dbReference type="Pfam" id="PF05922"/>
    </source>
</evidence>
<evidence type="ECO:0000256" key="1">
    <source>
        <dbReference type="ARBA" id="ARBA00002076"/>
    </source>
</evidence>
<evidence type="ECO:0000256" key="4">
    <source>
        <dbReference type="ARBA" id="ARBA00022523"/>
    </source>
</evidence>
<evidence type="ECO:0000256" key="12">
    <source>
        <dbReference type="PROSITE-ProRule" id="PRU01240"/>
    </source>
</evidence>
<feature type="domain" description="Subtilisin-like protease fibronectin type-III" evidence="16">
    <location>
        <begin position="712"/>
        <end position="807"/>
    </location>
</feature>
<evidence type="ECO:0000256" key="6">
    <source>
        <dbReference type="ARBA" id="ARBA00022670"/>
    </source>
</evidence>
<dbReference type="InterPro" id="IPR041469">
    <property type="entry name" value="Subtilisin-like_FN3"/>
</dbReference>
<dbReference type="InterPro" id="IPR046450">
    <property type="entry name" value="PA_dom_sf"/>
</dbReference>
<dbReference type="FunFam" id="2.60.40.2310:FF:000001">
    <property type="entry name" value="Subtilisin-like protease SBT1.5"/>
    <property type="match status" value="1"/>
</dbReference>
<feature type="domain" description="Peptidase S8/S53" evidence="13">
    <location>
        <begin position="147"/>
        <end position="658"/>
    </location>
</feature>
<accession>A0A385JHS4</accession>
<dbReference type="PRINTS" id="PR00723">
    <property type="entry name" value="SUBTILISIN"/>
</dbReference>
<evidence type="ECO:0000313" key="17">
    <source>
        <dbReference type="EMBL" id="AXY97582.1"/>
    </source>
</evidence>
<feature type="active site" description="Charge relay system" evidence="11 12">
    <location>
        <position position="599"/>
    </location>
</feature>
<reference evidence="17" key="1">
    <citation type="journal article" date="2018" name="New Phytol.">
        <title>Genetic variants in microRNA biogenesis genes as novel indicators for secondary growth in Populus.</title>
        <authorList>
            <person name="Chen B."/>
            <person name="Chen J."/>
            <person name="Du Q."/>
            <person name="Zhou D."/>
            <person name="Wang L."/>
            <person name="Xie J."/>
            <person name="Li Y."/>
            <person name="Zhang D."/>
        </authorList>
    </citation>
    <scope>NUCLEOTIDE SEQUENCE</scope>
</reference>
<dbReference type="FunFam" id="3.50.30.30:FF:000005">
    <property type="entry name" value="subtilisin-like protease SBT1.5"/>
    <property type="match status" value="1"/>
</dbReference>
<dbReference type="InterPro" id="IPR037045">
    <property type="entry name" value="S8pro/Inhibitor_I9_sf"/>
</dbReference>
<dbReference type="PROSITE" id="PS00138">
    <property type="entry name" value="SUBTILASE_SER"/>
    <property type="match status" value="1"/>
</dbReference>
<dbReference type="CDD" id="cd02120">
    <property type="entry name" value="PA_subtilisin_like"/>
    <property type="match status" value="1"/>
</dbReference>
<dbReference type="Pfam" id="PF17766">
    <property type="entry name" value="fn3_6"/>
    <property type="match status" value="1"/>
</dbReference>